<keyword evidence="1" id="KW-1133">Transmembrane helix</keyword>
<feature type="transmembrane region" description="Helical" evidence="1">
    <location>
        <begin position="20"/>
        <end position="41"/>
    </location>
</feature>
<dbReference type="EMBL" id="MAYG01000001">
    <property type="protein sequence ID" value="OCA74289.1"/>
    <property type="molecule type" value="Genomic_DNA"/>
</dbReference>
<sequence>MQGISTENGKYIINTNKKDMITSITYSIAFIFGLAMISKLVGKSKPTFQKAGYSMGFMYVVAVLQATLTAGLFTPYALWSAIGLLLIMAGVFYTLIKIKESWQSYILAVLTTVLLVALVSLSVIKQINKI</sequence>
<reference evidence="3" key="1">
    <citation type="submission" date="2016-07" db="EMBL/GenBank/DDBJ databases">
        <authorList>
            <person name="Florea S."/>
            <person name="Webb J.S."/>
            <person name="Jaromczyk J."/>
            <person name="Schardl C.L."/>
        </authorList>
    </citation>
    <scope>NUCLEOTIDE SEQUENCE [LARGE SCALE GENOMIC DNA]</scope>
    <source>
        <strain evidence="3">CC-VM-7</strain>
    </source>
</reference>
<organism evidence="2 3">
    <name type="scientific">Chryseobacterium arthrosphaerae</name>
    <dbReference type="NCBI Taxonomy" id="651561"/>
    <lineage>
        <taxon>Bacteria</taxon>
        <taxon>Pseudomonadati</taxon>
        <taxon>Bacteroidota</taxon>
        <taxon>Flavobacteriia</taxon>
        <taxon>Flavobacteriales</taxon>
        <taxon>Weeksellaceae</taxon>
        <taxon>Chryseobacterium group</taxon>
        <taxon>Chryseobacterium</taxon>
    </lineage>
</organism>
<dbReference type="STRING" id="651561.BBI00_08035"/>
<accession>A0A1B8ZRT2</accession>
<comment type="caution">
    <text evidence="2">The sequence shown here is derived from an EMBL/GenBank/DDBJ whole genome shotgun (WGS) entry which is preliminary data.</text>
</comment>
<proteinExistence type="predicted"/>
<keyword evidence="1" id="KW-0472">Membrane</keyword>
<dbReference type="AlphaFoldDB" id="A0A1B8ZRT2"/>
<dbReference type="Proteomes" id="UP000093432">
    <property type="component" value="Unassembled WGS sequence"/>
</dbReference>
<evidence type="ECO:0000313" key="2">
    <source>
        <dbReference type="EMBL" id="OCA74289.1"/>
    </source>
</evidence>
<feature type="transmembrane region" description="Helical" evidence="1">
    <location>
        <begin position="76"/>
        <end position="96"/>
    </location>
</feature>
<name>A0A1B8ZRT2_9FLAO</name>
<gene>
    <name evidence="2" type="ORF">BBI00_08035</name>
</gene>
<keyword evidence="1" id="KW-0812">Transmembrane</keyword>
<feature type="transmembrane region" description="Helical" evidence="1">
    <location>
        <begin position="105"/>
        <end position="124"/>
    </location>
</feature>
<feature type="transmembrane region" description="Helical" evidence="1">
    <location>
        <begin position="53"/>
        <end position="70"/>
    </location>
</feature>
<protein>
    <submittedName>
        <fullName evidence="2">Uncharacterized protein</fullName>
    </submittedName>
</protein>
<evidence type="ECO:0000256" key="1">
    <source>
        <dbReference type="SAM" id="Phobius"/>
    </source>
</evidence>
<evidence type="ECO:0000313" key="3">
    <source>
        <dbReference type="Proteomes" id="UP000093432"/>
    </source>
</evidence>